<dbReference type="AlphaFoldDB" id="A0ABD3Q4U2"/>
<feature type="domain" description="Sm" evidence="8">
    <location>
        <begin position="107"/>
        <end position="195"/>
    </location>
</feature>
<dbReference type="GO" id="GO:0003723">
    <property type="term" value="F:RNA binding"/>
    <property type="evidence" value="ECO:0007669"/>
    <property type="project" value="UniProtKB-KW"/>
</dbReference>
<comment type="caution">
    <text evidence="9">The sequence shown here is derived from an EMBL/GenBank/DDBJ whole genome shotgun (WGS) entry which is preliminary data.</text>
</comment>
<keyword evidence="3 6" id="KW-0507">mRNA processing</keyword>
<feature type="region of interest" description="Disordered" evidence="7">
    <location>
        <begin position="220"/>
        <end position="246"/>
    </location>
</feature>
<dbReference type="GO" id="GO:1990904">
    <property type="term" value="C:ribonucleoprotein complex"/>
    <property type="evidence" value="ECO:0007669"/>
    <property type="project" value="UniProtKB-KW"/>
</dbReference>
<keyword evidence="4 6" id="KW-0694">RNA-binding</keyword>
<proteinExistence type="inferred from homology"/>
<keyword evidence="2 6" id="KW-0963">Cytoplasm</keyword>
<keyword evidence="10" id="KW-1185">Reference proteome</keyword>
<evidence type="ECO:0000256" key="7">
    <source>
        <dbReference type="SAM" id="MobiDB-lite"/>
    </source>
</evidence>
<dbReference type="GO" id="GO:0006397">
    <property type="term" value="P:mRNA processing"/>
    <property type="evidence" value="ECO:0007669"/>
    <property type="project" value="UniProtKB-UniRule"/>
</dbReference>
<sequence length="246" mass="27277">METGNPTRHQQVGPTSAPTRSQTPDRNHPGRVTGGRRHHGARDGRGSSGRGHHPQGRGSYVGRNGRDSGRGRGGRGHYTNATHNNGPSMPPRAPQAAPFGCLPPFLPGSASLVEQLDQRLLVVLRDGRHLVGTLRSFDQFGNMVLEDTSERRILAVKGKNGEEFESTICYQTDIQLGLYILRGDVVVLMGEVDEEEEQEDFSNDGRIRLVSLDEFEQLEEEEAKKREQNGEEAEQIEWDFDLDLVA</sequence>
<accession>A0ABD3Q4U2</accession>
<dbReference type="Gene3D" id="2.30.30.100">
    <property type="match status" value="1"/>
</dbReference>
<dbReference type="InterPro" id="IPR047575">
    <property type="entry name" value="Sm"/>
</dbReference>
<dbReference type="Pfam" id="PF01423">
    <property type="entry name" value="LSM"/>
    <property type="match status" value="1"/>
</dbReference>
<comment type="similarity">
    <text evidence="1 6">Belongs to the snRNP Sm proteins family.</text>
</comment>
<evidence type="ECO:0000313" key="10">
    <source>
        <dbReference type="Proteomes" id="UP001516023"/>
    </source>
</evidence>
<reference evidence="9 10" key="1">
    <citation type="journal article" date="2020" name="G3 (Bethesda)">
        <title>Improved Reference Genome for Cyclotella cryptica CCMP332, a Model for Cell Wall Morphogenesis, Salinity Adaptation, and Lipid Production in Diatoms (Bacillariophyta).</title>
        <authorList>
            <person name="Roberts W.R."/>
            <person name="Downey K.M."/>
            <person name="Ruck E.C."/>
            <person name="Traller J.C."/>
            <person name="Alverson A.J."/>
        </authorList>
    </citation>
    <scope>NUCLEOTIDE SEQUENCE [LARGE SCALE GENOMIC DNA]</scope>
    <source>
        <strain evidence="9 10">CCMP332</strain>
    </source>
</reference>
<dbReference type="InterPro" id="IPR044642">
    <property type="entry name" value="PTHR15588"/>
</dbReference>
<evidence type="ECO:0000256" key="5">
    <source>
        <dbReference type="ARBA" id="ARBA00023274"/>
    </source>
</evidence>
<protein>
    <recommendedName>
        <fullName evidence="6">U6 snRNA-associated Sm-like protein LSm1</fullName>
    </recommendedName>
</protein>
<comment type="subunit">
    <text evidence="6">LSm subunits form a heteromer with a donut shape.</text>
</comment>
<dbReference type="PANTHER" id="PTHR15588">
    <property type="entry name" value="LSM1"/>
    <property type="match status" value="1"/>
</dbReference>
<feature type="region of interest" description="Disordered" evidence="7">
    <location>
        <begin position="1"/>
        <end position="96"/>
    </location>
</feature>
<feature type="compositionally biased region" description="Polar residues" evidence="7">
    <location>
        <begin position="1"/>
        <end position="22"/>
    </location>
</feature>
<dbReference type="InterPro" id="IPR010920">
    <property type="entry name" value="LSM_dom_sf"/>
</dbReference>
<dbReference type="EMBL" id="JABMIG020000079">
    <property type="protein sequence ID" value="KAL3794556.1"/>
    <property type="molecule type" value="Genomic_DNA"/>
</dbReference>
<dbReference type="SMART" id="SM00651">
    <property type="entry name" value="Sm"/>
    <property type="match status" value="1"/>
</dbReference>
<feature type="compositionally biased region" description="Acidic residues" evidence="7">
    <location>
        <begin position="230"/>
        <end position="246"/>
    </location>
</feature>
<dbReference type="GO" id="GO:0000932">
    <property type="term" value="C:P-body"/>
    <property type="evidence" value="ECO:0007669"/>
    <property type="project" value="UniProtKB-SubCell"/>
</dbReference>
<comment type="subcellular location">
    <subcellularLocation>
        <location evidence="6">Cytoplasm</location>
    </subcellularLocation>
    <subcellularLocation>
        <location evidence="6">Cytoplasm</location>
        <location evidence="6">P-body</location>
    </subcellularLocation>
</comment>
<dbReference type="Proteomes" id="UP001516023">
    <property type="component" value="Unassembled WGS sequence"/>
</dbReference>
<organism evidence="9 10">
    <name type="scientific">Cyclotella cryptica</name>
    <dbReference type="NCBI Taxonomy" id="29204"/>
    <lineage>
        <taxon>Eukaryota</taxon>
        <taxon>Sar</taxon>
        <taxon>Stramenopiles</taxon>
        <taxon>Ochrophyta</taxon>
        <taxon>Bacillariophyta</taxon>
        <taxon>Coscinodiscophyceae</taxon>
        <taxon>Thalassiosirophycidae</taxon>
        <taxon>Stephanodiscales</taxon>
        <taxon>Stephanodiscaceae</taxon>
        <taxon>Cyclotella</taxon>
    </lineage>
</organism>
<dbReference type="InterPro" id="IPR034104">
    <property type="entry name" value="Lsm1"/>
</dbReference>
<gene>
    <name evidence="6" type="primary">LSM1</name>
    <name evidence="9" type="ORF">HJC23_008012</name>
</gene>
<evidence type="ECO:0000256" key="2">
    <source>
        <dbReference type="ARBA" id="ARBA00022490"/>
    </source>
</evidence>
<evidence type="ECO:0000256" key="6">
    <source>
        <dbReference type="RuleBase" id="RU365047"/>
    </source>
</evidence>
<dbReference type="SUPFAM" id="SSF50182">
    <property type="entry name" value="Sm-like ribonucleoproteins"/>
    <property type="match status" value="1"/>
</dbReference>
<keyword evidence="5 6" id="KW-0687">Ribonucleoprotein</keyword>
<dbReference type="CDD" id="cd01728">
    <property type="entry name" value="LSm1"/>
    <property type="match status" value="1"/>
</dbReference>
<evidence type="ECO:0000259" key="8">
    <source>
        <dbReference type="PROSITE" id="PS52002"/>
    </source>
</evidence>
<dbReference type="PANTHER" id="PTHR15588:SF8">
    <property type="entry name" value="U6 SNRNA-ASSOCIATED SM-LIKE PROTEIN LSM1"/>
    <property type="match status" value="1"/>
</dbReference>
<dbReference type="PROSITE" id="PS52002">
    <property type="entry name" value="SM"/>
    <property type="match status" value="1"/>
</dbReference>
<evidence type="ECO:0000256" key="3">
    <source>
        <dbReference type="ARBA" id="ARBA00022664"/>
    </source>
</evidence>
<evidence type="ECO:0000256" key="4">
    <source>
        <dbReference type="ARBA" id="ARBA00022884"/>
    </source>
</evidence>
<evidence type="ECO:0000256" key="1">
    <source>
        <dbReference type="ARBA" id="ARBA00006850"/>
    </source>
</evidence>
<comment type="function">
    <text evidence="6">Probably involved with other LSm subunits in the general process of degradation of mRNAs.</text>
</comment>
<dbReference type="InterPro" id="IPR001163">
    <property type="entry name" value="Sm_dom_euk/arc"/>
</dbReference>
<evidence type="ECO:0000313" key="9">
    <source>
        <dbReference type="EMBL" id="KAL3794556.1"/>
    </source>
</evidence>
<name>A0ABD3Q4U2_9STRA</name>